<dbReference type="EMBL" id="AP018112">
    <property type="protein sequence ID" value="BAX63224.1"/>
    <property type="molecule type" value="Genomic_DNA"/>
</dbReference>
<evidence type="ECO:0000313" key="2">
    <source>
        <dbReference type="Proteomes" id="UP000218432"/>
    </source>
</evidence>
<organism evidence="1 2">
    <name type="scientific">Burkholderia stabilis</name>
    <dbReference type="NCBI Taxonomy" id="95485"/>
    <lineage>
        <taxon>Bacteria</taxon>
        <taxon>Pseudomonadati</taxon>
        <taxon>Pseudomonadota</taxon>
        <taxon>Betaproteobacteria</taxon>
        <taxon>Burkholderiales</taxon>
        <taxon>Burkholderiaceae</taxon>
        <taxon>Burkholderia</taxon>
        <taxon>Burkholderia cepacia complex</taxon>
    </lineage>
</organism>
<reference evidence="1 2" key="1">
    <citation type="journal article" date="2017" name="Genome Announc.">
        <title>Complete Genome Sequence of Burkholderia stabilis FERMP-21014.</title>
        <authorList>
            <person name="Konishi K."/>
            <person name="Kumagai T."/>
            <person name="Sakasegawa S."/>
            <person name="Tamura T."/>
        </authorList>
    </citation>
    <scope>NUCLEOTIDE SEQUENCE [LARGE SCALE GENOMIC DNA]</scope>
    <source>
        <strain evidence="1 2">FERMP-21014</strain>
    </source>
</reference>
<dbReference type="Proteomes" id="UP000218432">
    <property type="component" value="Chromosome 2"/>
</dbReference>
<protein>
    <submittedName>
        <fullName evidence="1">Uncharacterized protein</fullName>
    </submittedName>
</protein>
<gene>
    <name evidence="1" type="ORF">BSFP_060920</name>
</gene>
<accession>A0A1Y1BTH7</accession>
<sequence length="45" mass="5004">MREKSGIYANVTDAQRAGHVSVEFRDNKMGYDEDASLRLPSSSSK</sequence>
<name>A0A1Y1BTH7_9BURK</name>
<proteinExistence type="predicted"/>
<evidence type="ECO:0000313" key="1">
    <source>
        <dbReference type="EMBL" id="BAX63224.1"/>
    </source>
</evidence>
<dbReference type="AlphaFoldDB" id="A0A1Y1BTH7"/>